<dbReference type="AlphaFoldDB" id="A0A7V7UVF4"/>
<evidence type="ECO:0000313" key="4">
    <source>
        <dbReference type="Proteomes" id="UP000441354"/>
    </source>
</evidence>
<dbReference type="OrthoDB" id="9803476at2"/>
<evidence type="ECO:0000259" key="2">
    <source>
        <dbReference type="Pfam" id="PF08327"/>
    </source>
</evidence>
<organism evidence="3 4">
    <name type="scientific">Bacillus mesophilum</name>
    <dbReference type="NCBI Taxonomy" id="1071718"/>
    <lineage>
        <taxon>Bacteria</taxon>
        <taxon>Bacillati</taxon>
        <taxon>Bacillota</taxon>
        <taxon>Bacilli</taxon>
        <taxon>Bacillales</taxon>
        <taxon>Bacillaceae</taxon>
        <taxon>Bacillus</taxon>
    </lineage>
</organism>
<dbReference type="Proteomes" id="UP000441354">
    <property type="component" value="Unassembled WGS sequence"/>
</dbReference>
<evidence type="ECO:0000256" key="1">
    <source>
        <dbReference type="ARBA" id="ARBA00006817"/>
    </source>
</evidence>
<name>A0A7V7UVF4_9BACI</name>
<accession>A0A7V7UVF4</accession>
<keyword evidence="4" id="KW-1185">Reference proteome</keyword>
<comment type="caution">
    <text evidence="3">The sequence shown here is derived from an EMBL/GenBank/DDBJ whole genome shotgun (WGS) entry which is preliminary data.</text>
</comment>
<proteinExistence type="inferred from homology"/>
<sequence>MSENGELHESNGRYSLRFERSFSQKQEEVFAVLTDPGSFTQWYPFATGEMDVRFGGEIAFDDGEGTAYKGSITEFEVPCLFAFHEGGSDLIRISLQEENNGCQMTFVHTFEDPSWVVPTAAGWHRCLDAFGQIINGEQVKWEENAAELREMYSEAFKMER</sequence>
<dbReference type="Pfam" id="PF08327">
    <property type="entry name" value="AHSA1"/>
    <property type="match status" value="1"/>
</dbReference>
<gene>
    <name evidence="3" type="ORF">F7732_11590</name>
</gene>
<dbReference type="InterPro" id="IPR013538">
    <property type="entry name" value="ASHA1/2-like_C"/>
</dbReference>
<dbReference type="SUPFAM" id="SSF55961">
    <property type="entry name" value="Bet v1-like"/>
    <property type="match status" value="1"/>
</dbReference>
<dbReference type="RefSeq" id="WP_151574016.1">
    <property type="nucleotide sequence ID" value="NZ_WBOT01000003.1"/>
</dbReference>
<dbReference type="Gene3D" id="3.30.530.20">
    <property type="match status" value="1"/>
</dbReference>
<dbReference type="InterPro" id="IPR023393">
    <property type="entry name" value="START-like_dom_sf"/>
</dbReference>
<feature type="domain" description="Activator of Hsp90 ATPase homologue 1/2-like C-terminal" evidence="2">
    <location>
        <begin position="26"/>
        <end position="133"/>
    </location>
</feature>
<protein>
    <submittedName>
        <fullName evidence="3">SRPBCC family protein</fullName>
    </submittedName>
</protein>
<reference evidence="3 4" key="1">
    <citation type="journal article" date="2014" name="Arch. Microbiol.">
        <title>Bacillus mesophilum sp. nov., strain IITR-54T, a novel 4-chlorobiphenyl dechlorinating bacterium.</title>
        <authorList>
            <person name="Manickam N."/>
            <person name="Singh N.K."/>
            <person name="Bajaj A."/>
            <person name="Kumar R.M."/>
            <person name="Kaur G."/>
            <person name="Kaur N."/>
            <person name="Bala M."/>
            <person name="Kumar A."/>
            <person name="Mayilraj S."/>
        </authorList>
    </citation>
    <scope>NUCLEOTIDE SEQUENCE [LARGE SCALE GENOMIC DNA]</scope>
    <source>
        <strain evidence="3 4">IITR-54</strain>
    </source>
</reference>
<evidence type="ECO:0000313" key="3">
    <source>
        <dbReference type="EMBL" id="KAB2332722.1"/>
    </source>
</evidence>
<dbReference type="EMBL" id="WBOT01000003">
    <property type="protein sequence ID" value="KAB2332722.1"/>
    <property type="molecule type" value="Genomic_DNA"/>
</dbReference>
<comment type="similarity">
    <text evidence="1">Belongs to the AHA1 family.</text>
</comment>
<dbReference type="CDD" id="cd08899">
    <property type="entry name" value="SRPBCC_CalC_Aha1-like_6"/>
    <property type="match status" value="1"/>
</dbReference>